<accession>A0A0E9PYD2</accession>
<organism evidence="1">
    <name type="scientific">Anguilla anguilla</name>
    <name type="common">European freshwater eel</name>
    <name type="synonym">Muraena anguilla</name>
    <dbReference type="NCBI Taxonomy" id="7936"/>
    <lineage>
        <taxon>Eukaryota</taxon>
        <taxon>Metazoa</taxon>
        <taxon>Chordata</taxon>
        <taxon>Craniata</taxon>
        <taxon>Vertebrata</taxon>
        <taxon>Euteleostomi</taxon>
        <taxon>Actinopterygii</taxon>
        <taxon>Neopterygii</taxon>
        <taxon>Teleostei</taxon>
        <taxon>Anguilliformes</taxon>
        <taxon>Anguillidae</taxon>
        <taxon>Anguilla</taxon>
    </lineage>
</organism>
<dbReference type="AlphaFoldDB" id="A0A0E9PYD2"/>
<protein>
    <submittedName>
        <fullName evidence="1">Uncharacterized protein</fullName>
    </submittedName>
</protein>
<sequence>MCLINSLENPGFRAHRKQIARVHICVYSTRGSFHEKILDHFHSLIEIF</sequence>
<dbReference type="EMBL" id="GBXM01099305">
    <property type="protein sequence ID" value="JAH09272.1"/>
    <property type="molecule type" value="Transcribed_RNA"/>
</dbReference>
<proteinExistence type="predicted"/>
<evidence type="ECO:0000313" key="1">
    <source>
        <dbReference type="EMBL" id="JAH09272.1"/>
    </source>
</evidence>
<reference evidence="1" key="2">
    <citation type="journal article" date="2015" name="Fish Shellfish Immunol.">
        <title>Early steps in the European eel (Anguilla anguilla)-Vibrio vulnificus interaction in the gills: Role of the RtxA13 toxin.</title>
        <authorList>
            <person name="Callol A."/>
            <person name="Pajuelo D."/>
            <person name="Ebbesson L."/>
            <person name="Teles M."/>
            <person name="MacKenzie S."/>
            <person name="Amaro C."/>
        </authorList>
    </citation>
    <scope>NUCLEOTIDE SEQUENCE</scope>
</reference>
<reference evidence="1" key="1">
    <citation type="submission" date="2014-11" db="EMBL/GenBank/DDBJ databases">
        <authorList>
            <person name="Amaro Gonzalez C."/>
        </authorList>
    </citation>
    <scope>NUCLEOTIDE SEQUENCE</scope>
</reference>
<name>A0A0E9PYD2_ANGAN</name>